<keyword evidence="1" id="KW-0812">Transmembrane</keyword>
<dbReference type="Proteomes" id="UP000028534">
    <property type="component" value="Unassembled WGS sequence"/>
</dbReference>
<dbReference type="PATRIC" id="fig|13690.10.peg.1414"/>
<comment type="caution">
    <text evidence="2">The sequence shown here is derived from an EMBL/GenBank/DDBJ whole genome shotgun (WGS) entry which is preliminary data.</text>
</comment>
<evidence type="ECO:0008006" key="4">
    <source>
        <dbReference type="Google" id="ProtNLM"/>
    </source>
</evidence>
<sequence length="91" mass="9630">MIIAILGGLLTCLAAMLLYLAAPHQQMGRLPCPPRLAGWGGVALLIAGTGLLLRWAGVATAIFIVLTLVMTIWSVVPVTIAWRRGAPEGKR</sequence>
<protein>
    <recommendedName>
        <fullName evidence="4">DUF3325 domain-containing protein</fullName>
    </recommendedName>
</protein>
<keyword evidence="1" id="KW-1133">Transmembrane helix</keyword>
<feature type="transmembrane region" description="Helical" evidence="1">
    <location>
        <begin position="6"/>
        <end position="24"/>
    </location>
</feature>
<feature type="transmembrane region" description="Helical" evidence="1">
    <location>
        <begin position="36"/>
        <end position="55"/>
    </location>
</feature>
<feature type="transmembrane region" description="Helical" evidence="1">
    <location>
        <begin position="61"/>
        <end position="82"/>
    </location>
</feature>
<keyword evidence="1" id="KW-0472">Membrane</keyword>
<dbReference type="RefSeq" id="WP_037518153.1">
    <property type="nucleotide sequence ID" value="NZ_CALUBW010000200.1"/>
</dbReference>
<name>A0A084EQC3_SPHYA</name>
<accession>A0A084EQC3</accession>
<evidence type="ECO:0000313" key="3">
    <source>
        <dbReference type="Proteomes" id="UP000028534"/>
    </source>
</evidence>
<reference evidence="2 3" key="1">
    <citation type="submission" date="2014-03" db="EMBL/GenBank/DDBJ databases">
        <title>Genome sequence of Sphingobium yanoikuyae B1.</title>
        <authorList>
            <person name="Gan H.M."/>
            <person name="Gan H.Y."/>
            <person name="Savka M.A."/>
        </authorList>
    </citation>
    <scope>NUCLEOTIDE SEQUENCE [LARGE SCALE GENOMIC DNA]</scope>
    <source>
        <strain evidence="2 3">B1</strain>
    </source>
</reference>
<dbReference type="AlphaFoldDB" id="A0A084EQC3"/>
<organism evidence="2 3">
    <name type="scientific">Sphingobium yanoikuyae</name>
    <name type="common">Sphingomonas yanoikuyae</name>
    <dbReference type="NCBI Taxonomy" id="13690"/>
    <lineage>
        <taxon>Bacteria</taxon>
        <taxon>Pseudomonadati</taxon>
        <taxon>Pseudomonadota</taxon>
        <taxon>Alphaproteobacteria</taxon>
        <taxon>Sphingomonadales</taxon>
        <taxon>Sphingomonadaceae</taxon>
        <taxon>Sphingobium</taxon>
    </lineage>
</organism>
<proteinExistence type="predicted"/>
<gene>
    <name evidence="2" type="ORF">CP98_01370</name>
</gene>
<evidence type="ECO:0000313" key="2">
    <source>
        <dbReference type="EMBL" id="KEZ20165.1"/>
    </source>
</evidence>
<evidence type="ECO:0000256" key="1">
    <source>
        <dbReference type="SAM" id="Phobius"/>
    </source>
</evidence>
<dbReference type="EMBL" id="JGVR01000005">
    <property type="protein sequence ID" value="KEZ20165.1"/>
    <property type="molecule type" value="Genomic_DNA"/>
</dbReference>